<dbReference type="EMBL" id="BKCJ010002421">
    <property type="protein sequence ID" value="GEU48440.1"/>
    <property type="molecule type" value="Genomic_DNA"/>
</dbReference>
<name>A0A6L2KI33_TANCI</name>
<sequence length="406" mass="46263">MSFITGQQAKLDLELVLKKKRVEIKKCNGRLNLGKIQKEPTFQVVLDAFTITPCYFAFLIIADVLKGQEFNALPTNEEIMSFLRDLGHTRRSIHLMMLSLIICINLGGLLLLPLTKVYLERQLKAQKFKKPVSPKLTTVLVLTEAPTRKSKRVKRPAKKSTETPARGVVIRETPEMPLFKKKKKMIVEKRKRINLLFEVALTKEAQFEEVRKKSIREFYKTHPSGFGTVTKTAPNVAKIKPSATSEGTEDDDDDEDEIKITDKAEGDEDKEMDYTPSQLYDDVDIRLNEPVDTDKRVTALEKEVAELKKDDPLKTQVTAHVNEHLDARLGATRDEFMNFLSTSITARITEQVKNQLPQIMPKEVFNFAPRVIQSMVTESLEQAVLDKESSQPQYSYEAATTLTEFE</sequence>
<evidence type="ECO:0000256" key="2">
    <source>
        <dbReference type="SAM" id="Phobius"/>
    </source>
</evidence>
<organism evidence="3">
    <name type="scientific">Tanacetum cinerariifolium</name>
    <name type="common">Dalmatian daisy</name>
    <name type="synonym">Chrysanthemum cinerariifolium</name>
    <dbReference type="NCBI Taxonomy" id="118510"/>
    <lineage>
        <taxon>Eukaryota</taxon>
        <taxon>Viridiplantae</taxon>
        <taxon>Streptophyta</taxon>
        <taxon>Embryophyta</taxon>
        <taxon>Tracheophyta</taxon>
        <taxon>Spermatophyta</taxon>
        <taxon>Magnoliopsida</taxon>
        <taxon>eudicotyledons</taxon>
        <taxon>Gunneridae</taxon>
        <taxon>Pentapetalae</taxon>
        <taxon>asterids</taxon>
        <taxon>campanulids</taxon>
        <taxon>Asterales</taxon>
        <taxon>Asteraceae</taxon>
        <taxon>Asteroideae</taxon>
        <taxon>Anthemideae</taxon>
        <taxon>Anthemidinae</taxon>
        <taxon>Tanacetum</taxon>
    </lineage>
</organism>
<gene>
    <name evidence="3" type="ORF">Tci_020418</name>
</gene>
<feature type="region of interest" description="Disordered" evidence="1">
    <location>
        <begin position="237"/>
        <end position="274"/>
    </location>
</feature>
<keyword evidence="2" id="KW-1133">Transmembrane helix</keyword>
<protein>
    <submittedName>
        <fullName evidence="3">Uncharacterized protein</fullName>
    </submittedName>
</protein>
<dbReference type="AlphaFoldDB" id="A0A6L2KI33"/>
<feature type="compositionally biased region" description="Acidic residues" evidence="1">
    <location>
        <begin position="247"/>
        <end position="257"/>
    </location>
</feature>
<comment type="caution">
    <text evidence="3">The sequence shown here is derived from an EMBL/GenBank/DDBJ whole genome shotgun (WGS) entry which is preliminary data.</text>
</comment>
<proteinExistence type="predicted"/>
<evidence type="ECO:0000256" key="1">
    <source>
        <dbReference type="SAM" id="MobiDB-lite"/>
    </source>
</evidence>
<keyword evidence="2" id="KW-0472">Membrane</keyword>
<reference evidence="3" key="1">
    <citation type="journal article" date="2019" name="Sci. Rep.">
        <title>Draft genome of Tanacetum cinerariifolium, the natural source of mosquito coil.</title>
        <authorList>
            <person name="Yamashiro T."/>
            <person name="Shiraishi A."/>
            <person name="Satake H."/>
            <person name="Nakayama K."/>
        </authorList>
    </citation>
    <scope>NUCLEOTIDE SEQUENCE</scope>
</reference>
<evidence type="ECO:0000313" key="3">
    <source>
        <dbReference type="EMBL" id="GEU48440.1"/>
    </source>
</evidence>
<feature type="transmembrane region" description="Helical" evidence="2">
    <location>
        <begin position="93"/>
        <end position="119"/>
    </location>
</feature>
<keyword evidence="2" id="KW-0812">Transmembrane</keyword>
<accession>A0A6L2KI33</accession>